<dbReference type="PANTHER" id="PTHR11070:SF69">
    <property type="entry name" value="ATP-DEPENDENT DNA HELICASE UVRD2"/>
    <property type="match status" value="1"/>
</dbReference>
<keyword evidence="2 10" id="KW-0547">Nucleotide-binding</keyword>
<reference evidence="16" key="1">
    <citation type="submission" date="2016-09" db="EMBL/GenBank/DDBJ databases">
        <authorList>
            <person name="Strepis N."/>
        </authorList>
    </citation>
    <scope>NUCLEOTIDE SEQUENCE [LARGE SCALE GENOMIC DNA]</scope>
</reference>
<gene>
    <name evidence="15" type="ORF">ACGLYG10_0007</name>
</gene>
<dbReference type="InterPro" id="IPR044876">
    <property type="entry name" value="HRDC_dom_sf"/>
</dbReference>
<dbReference type="EC" id="5.6.2.4" evidence="8"/>
<dbReference type="Gene3D" id="1.10.10.160">
    <property type="match status" value="1"/>
</dbReference>
<dbReference type="InterPro" id="IPR014017">
    <property type="entry name" value="DNA_helicase_UvrD-like_C"/>
</dbReference>
<evidence type="ECO:0000256" key="6">
    <source>
        <dbReference type="ARBA" id="ARBA00023235"/>
    </source>
</evidence>
<feature type="binding site" evidence="10">
    <location>
        <begin position="49"/>
        <end position="56"/>
    </location>
    <ligand>
        <name>ATP</name>
        <dbReference type="ChEBI" id="CHEBI:30616"/>
    </ligand>
</feature>
<dbReference type="Pfam" id="PF00580">
    <property type="entry name" value="UvrD-helicase"/>
    <property type="match status" value="1"/>
</dbReference>
<feature type="domain" description="UvrD-like helicase C-terminal" evidence="14">
    <location>
        <begin position="311"/>
        <end position="566"/>
    </location>
</feature>
<dbReference type="InterPro" id="IPR010997">
    <property type="entry name" value="HRDC-like_sf"/>
</dbReference>
<feature type="region of interest" description="Disordered" evidence="11">
    <location>
        <begin position="1"/>
        <end position="22"/>
    </location>
</feature>
<dbReference type="PROSITE" id="PS50967">
    <property type="entry name" value="HRDC"/>
    <property type="match status" value="1"/>
</dbReference>
<evidence type="ECO:0000256" key="10">
    <source>
        <dbReference type="PROSITE-ProRule" id="PRU00560"/>
    </source>
</evidence>
<dbReference type="SUPFAM" id="SSF52540">
    <property type="entry name" value="P-loop containing nucleoside triphosphate hydrolases"/>
    <property type="match status" value="1"/>
</dbReference>
<dbReference type="GO" id="GO:0000725">
    <property type="term" value="P:recombinational repair"/>
    <property type="evidence" value="ECO:0007669"/>
    <property type="project" value="TreeGrafter"/>
</dbReference>
<evidence type="ECO:0000256" key="7">
    <source>
        <dbReference type="ARBA" id="ARBA00034617"/>
    </source>
</evidence>
<dbReference type="SUPFAM" id="SSF47819">
    <property type="entry name" value="HRDC-like"/>
    <property type="match status" value="1"/>
</dbReference>
<organism evidence="15 16">
    <name type="scientific">Actinomyces glycerinitolerans</name>
    <dbReference type="NCBI Taxonomy" id="1892869"/>
    <lineage>
        <taxon>Bacteria</taxon>
        <taxon>Bacillati</taxon>
        <taxon>Actinomycetota</taxon>
        <taxon>Actinomycetes</taxon>
        <taxon>Actinomycetales</taxon>
        <taxon>Actinomycetaceae</taxon>
        <taxon>Actinomyces</taxon>
    </lineage>
</organism>
<dbReference type="RefSeq" id="WP_073326934.1">
    <property type="nucleotide sequence ID" value="NZ_FQTT01000001.1"/>
</dbReference>
<name>A0A1M4RV64_9ACTO</name>
<dbReference type="GO" id="GO:0033202">
    <property type="term" value="C:DNA helicase complex"/>
    <property type="evidence" value="ECO:0007669"/>
    <property type="project" value="TreeGrafter"/>
</dbReference>
<keyword evidence="5 10" id="KW-0067">ATP-binding</keyword>
<dbReference type="AlphaFoldDB" id="A0A1M4RV64"/>
<dbReference type="InterPro" id="IPR013986">
    <property type="entry name" value="DExx_box_DNA_helicase_dom_sf"/>
</dbReference>
<dbReference type="GO" id="GO:0005524">
    <property type="term" value="F:ATP binding"/>
    <property type="evidence" value="ECO:0007669"/>
    <property type="project" value="UniProtKB-UniRule"/>
</dbReference>
<comment type="catalytic activity">
    <reaction evidence="7">
        <text>Couples ATP hydrolysis with the unwinding of duplex DNA by translocating in the 3'-5' direction.</text>
        <dbReference type="EC" id="5.6.2.4"/>
    </reaction>
</comment>
<evidence type="ECO:0000256" key="3">
    <source>
        <dbReference type="ARBA" id="ARBA00022801"/>
    </source>
</evidence>
<evidence type="ECO:0000259" key="13">
    <source>
        <dbReference type="PROSITE" id="PS51198"/>
    </source>
</evidence>
<dbReference type="FunFam" id="3.40.50.300:FF:001181">
    <property type="entry name" value="DNA helicase"/>
    <property type="match status" value="1"/>
</dbReference>
<dbReference type="GO" id="GO:0005829">
    <property type="term" value="C:cytosol"/>
    <property type="evidence" value="ECO:0007669"/>
    <property type="project" value="TreeGrafter"/>
</dbReference>
<feature type="domain" description="UvrD-like helicase ATP-binding" evidence="13">
    <location>
        <begin position="28"/>
        <end position="310"/>
    </location>
</feature>
<evidence type="ECO:0000313" key="16">
    <source>
        <dbReference type="Proteomes" id="UP000184291"/>
    </source>
</evidence>
<comment type="similarity">
    <text evidence="1">Belongs to the helicase family. UvrD subfamily.</text>
</comment>
<dbReference type="GO" id="GO:0003677">
    <property type="term" value="F:DNA binding"/>
    <property type="evidence" value="ECO:0007669"/>
    <property type="project" value="InterPro"/>
</dbReference>
<evidence type="ECO:0000256" key="8">
    <source>
        <dbReference type="ARBA" id="ARBA00034808"/>
    </source>
</evidence>
<dbReference type="PROSITE" id="PS51198">
    <property type="entry name" value="UVRD_HELICASE_ATP_BIND"/>
    <property type="match status" value="1"/>
</dbReference>
<dbReference type="CDD" id="cd18807">
    <property type="entry name" value="SF1_C_UvrD"/>
    <property type="match status" value="1"/>
</dbReference>
<protein>
    <recommendedName>
        <fullName evidence="8">DNA 3'-5' helicase</fullName>
        <ecNumber evidence="8">5.6.2.4</ecNumber>
    </recommendedName>
</protein>
<dbReference type="STRING" id="1892869.ACGLYG10_0007"/>
<evidence type="ECO:0000256" key="5">
    <source>
        <dbReference type="ARBA" id="ARBA00022840"/>
    </source>
</evidence>
<evidence type="ECO:0000256" key="11">
    <source>
        <dbReference type="SAM" id="MobiDB-lite"/>
    </source>
</evidence>
<evidence type="ECO:0000256" key="2">
    <source>
        <dbReference type="ARBA" id="ARBA00022741"/>
    </source>
</evidence>
<dbReference type="InterPro" id="IPR000212">
    <property type="entry name" value="DNA_helicase_UvrD/REP"/>
</dbReference>
<feature type="domain" description="HRDC" evidence="12">
    <location>
        <begin position="628"/>
        <end position="705"/>
    </location>
</feature>
<accession>A0A1M4RV64</accession>
<dbReference type="InterPro" id="IPR014016">
    <property type="entry name" value="UvrD-like_ATP-bd"/>
</dbReference>
<dbReference type="EMBL" id="FQTT01000001">
    <property type="protein sequence ID" value="SHE23810.1"/>
    <property type="molecule type" value="Genomic_DNA"/>
</dbReference>
<evidence type="ECO:0000259" key="12">
    <source>
        <dbReference type="PROSITE" id="PS50967"/>
    </source>
</evidence>
<dbReference type="GO" id="GO:0043138">
    <property type="term" value="F:3'-5' DNA helicase activity"/>
    <property type="evidence" value="ECO:0007669"/>
    <property type="project" value="UniProtKB-EC"/>
</dbReference>
<dbReference type="InterPro" id="IPR002121">
    <property type="entry name" value="HRDC_dom"/>
</dbReference>
<dbReference type="CDD" id="cd17932">
    <property type="entry name" value="DEXQc_UvrD"/>
    <property type="match status" value="1"/>
</dbReference>
<evidence type="ECO:0000313" key="15">
    <source>
        <dbReference type="EMBL" id="SHE23810.1"/>
    </source>
</evidence>
<dbReference type="Pfam" id="PF13361">
    <property type="entry name" value="UvrD_C"/>
    <property type="match status" value="2"/>
</dbReference>
<dbReference type="OrthoDB" id="9806690at2"/>
<dbReference type="PANTHER" id="PTHR11070">
    <property type="entry name" value="UVRD / RECB / PCRA DNA HELICASE FAMILY MEMBER"/>
    <property type="match status" value="1"/>
</dbReference>
<dbReference type="Proteomes" id="UP000184291">
    <property type="component" value="Unassembled WGS sequence"/>
</dbReference>
<keyword evidence="4 10" id="KW-0347">Helicase</keyword>
<keyword evidence="6" id="KW-0413">Isomerase</keyword>
<dbReference type="PROSITE" id="PS51217">
    <property type="entry name" value="UVRD_HELICASE_CTER"/>
    <property type="match status" value="1"/>
</dbReference>
<dbReference type="Gene3D" id="1.10.150.80">
    <property type="entry name" value="HRDC domain"/>
    <property type="match status" value="1"/>
</dbReference>
<proteinExistence type="inferred from homology"/>
<keyword evidence="16" id="KW-1185">Reference proteome</keyword>
<evidence type="ECO:0000259" key="14">
    <source>
        <dbReference type="PROSITE" id="PS51217"/>
    </source>
</evidence>
<dbReference type="Pfam" id="PF00570">
    <property type="entry name" value="HRDC"/>
    <property type="match status" value="1"/>
</dbReference>
<comment type="catalytic activity">
    <reaction evidence="9">
        <text>ATP + H2O = ADP + phosphate + H(+)</text>
        <dbReference type="Rhea" id="RHEA:13065"/>
        <dbReference type="ChEBI" id="CHEBI:15377"/>
        <dbReference type="ChEBI" id="CHEBI:15378"/>
        <dbReference type="ChEBI" id="CHEBI:30616"/>
        <dbReference type="ChEBI" id="CHEBI:43474"/>
        <dbReference type="ChEBI" id="CHEBI:456216"/>
        <dbReference type="EC" id="5.6.2.4"/>
    </reaction>
</comment>
<evidence type="ECO:0000256" key="9">
    <source>
        <dbReference type="ARBA" id="ARBA00048988"/>
    </source>
</evidence>
<evidence type="ECO:0000256" key="4">
    <source>
        <dbReference type="ARBA" id="ARBA00022806"/>
    </source>
</evidence>
<sequence length="705" mass="75847">MNDHVPAPDAPRSAGTPGALPTPAQLLDALDPDQRQVAEHLEGALCVLAGAGTGKTRAITYRIAHGVAVGAYQPTQVLAVTFTARAAGEMRSRLTDLGVPGVQARTFHSAALRQLTYFWPTAIGGRRHEIERYKGRLVGTAAHRLGLSADRALIRDLAAEVEWAKVTMTLPEDYAQAAAAQGRVGVGDLDPATVAQLLAVYEEVKAERGVIDFEDVLLLMVGILKDREDIAAQIRGQYKHFVVDEYQDVSPLQQRLLDLWLGRRRQLCVVGDVSQTIYSFTGATPEYLTGFASRYDGARTVRLTRDYRSTPQVVSLANRVLSRSRRGAGALALPAGAVQLQAQRPSGPAVRFEAYDDDVTEAAGVVAQVQRLQAAGVPLSEIAVLYRTNSQSEVVEQALADAGIGYLVRGGERFFEREEVKRAMVLLRAAARTERAELTGDPGADARMVLAREGWSEQPPATRGALRERWDSLNAIVELADQLGERRGTDLDGLVAELAARADAQNAPTVDGVTLSSLHAAKGLEWDAVLLIGACEGLLPISLAEGPAAVEEERRLLYVGVTRAREHLVISYARARNPGGRASRKPSRFLDGIWPTDVDGPAGRRSGAGGGSRARAKQAAAEFEAENDPATVALFEQLRAWRAQVAKDASKPAYTVFADATLRSIAIVKPAVLPQLSLIRGVGAVKLKEYGPDVLRIVREFGAGE</sequence>
<keyword evidence="3 10" id="KW-0378">Hydrolase</keyword>
<evidence type="ECO:0000256" key="1">
    <source>
        <dbReference type="ARBA" id="ARBA00009922"/>
    </source>
</evidence>
<dbReference type="InterPro" id="IPR027417">
    <property type="entry name" value="P-loop_NTPase"/>
</dbReference>
<dbReference type="Gene3D" id="3.40.50.300">
    <property type="entry name" value="P-loop containing nucleotide triphosphate hydrolases"/>
    <property type="match status" value="3"/>
</dbReference>
<dbReference type="GO" id="GO:0016887">
    <property type="term" value="F:ATP hydrolysis activity"/>
    <property type="evidence" value="ECO:0007669"/>
    <property type="project" value="RHEA"/>
</dbReference>